<evidence type="ECO:0000256" key="1">
    <source>
        <dbReference type="ARBA" id="ARBA00003757"/>
    </source>
</evidence>
<comment type="similarity">
    <text evidence="3">Belongs to the misato family.</text>
</comment>
<evidence type="ECO:0000256" key="4">
    <source>
        <dbReference type="ARBA" id="ARBA00014097"/>
    </source>
</evidence>
<proteinExistence type="inferred from homology"/>
<dbReference type="InterPro" id="IPR036525">
    <property type="entry name" value="Tubulin/FtsZ_GTPase_sf"/>
</dbReference>
<dbReference type="Proteomes" id="UP001146351">
    <property type="component" value="Unassembled WGS sequence"/>
</dbReference>
<evidence type="ECO:0000313" key="10">
    <source>
        <dbReference type="Proteomes" id="UP001146351"/>
    </source>
</evidence>
<evidence type="ECO:0000256" key="2">
    <source>
        <dbReference type="ARBA" id="ARBA00004173"/>
    </source>
</evidence>
<dbReference type="PANTHER" id="PTHR13391:SF0">
    <property type="entry name" value="PROTEIN MISATO HOMOLOG 1"/>
    <property type="match status" value="1"/>
</dbReference>
<keyword evidence="6" id="KW-0496">Mitochondrion</keyword>
<dbReference type="OrthoDB" id="271881at2759"/>
<dbReference type="PANTHER" id="PTHR13391">
    <property type="entry name" value="MITOCHONDRIAL DISTRIBUTION REGULATOR MISATO"/>
    <property type="match status" value="1"/>
</dbReference>
<dbReference type="Pfam" id="PF10644">
    <property type="entry name" value="Misat_Tub_SegII"/>
    <property type="match status" value="1"/>
</dbReference>
<sequence>MHEVVTLQMGQRANYLATHFWNLQESYFTYNENEESPIDHDVHFRPGVGADGSETYTPRTVVYDLKGGFGTLRKYNALYELSDDAATGQGLWDGQEVVQKQAPIPQSDYQKSLDQAGPAPQLTSETVRFWSDYNRVFYHPRSIVQLNEYELNSQIMPFEDWSMGEDLFNDLDKEHELLDRDVRPFAEECDQLRSLQIFTAADDAWGGFAARYIDRLRDEYGKKSIWVWAIEDGTRVQRHAQWKRDINKAKSLYSISPQSNLYVPIMDVPHRLPSYLHVDRQSEWQTTALISSALETVTLPSRLRPYHDFEASLAGDDGAHNIFELQSTINLKPSPKAEEGGPKAETDFDIDFTYDGESRETAHIFNQVQVRRGEPDEPAGSSDLDIGPLRKLRLYNSEPMLQSYYTPLRFPVLDSFPHDLYPTSSSDGLSIVSALTASTRTSERIKAVETTAARLLSVDEREAMVNGLGEIRESYEIGWSGGSDDDDDY</sequence>
<dbReference type="InterPro" id="IPR049942">
    <property type="entry name" value="DML1/Misato"/>
</dbReference>
<evidence type="ECO:0000259" key="8">
    <source>
        <dbReference type="Pfam" id="PF14881"/>
    </source>
</evidence>
<reference evidence="9" key="2">
    <citation type="journal article" date="2023" name="IMA Fungus">
        <title>Comparative genomic study of the Penicillium genus elucidates a diverse pangenome and 15 lateral gene transfer events.</title>
        <authorList>
            <person name="Petersen C."/>
            <person name="Sorensen T."/>
            <person name="Nielsen M.R."/>
            <person name="Sondergaard T.E."/>
            <person name="Sorensen J.L."/>
            <person name="Fitzpatrick D.A."/>
            <person name="Frisvad J.C."/>
            <person name="Nielsen K.L."/>
        </authorList>
    </citation>
    <scope>NUCLEOTIDE SEQUENCE</scope>
    <source>
        <strain evidence="9">IBT 21917</strain>
    </source>
</reference>
<protein>
    <recommendedName>
        <fullName evidence="4">Protein DML1</fullName>
    </recommendedName>
    <alternativeName>
        <fullName evidence="5">Protein dml1</fullName>
    </alternativeName>
</protein>
<evidence type="ECO:0000313" key="9">
    <source>
        <dbReference type="EMBL" id="KAJ5161995.1"/>
    </source>
</evidence>
<dbReference type="AlphaFoldDB" id="A0A9W9I525"/>
<comment type="function">
    <text evidence="1">Involved in the partitioning of the mitochondrial organelle and mitochondrial DNA (mtDNA) inheritance.</text>
</comment>
<evidence type="ECO:0000259" key="7">
    <source>
        <dbReference type="Pfam" id="PF10644"/>
    </source>
</evidence>
<comment type="caution">
    <text evidence="9">The sequence shown here is derived from an EMBL/GenBank/DDBJ whole genome shotgun (WGS) entry which is preliminary data.</text>
</comment>
<feature type="domain" description="Misato Segment II tubulin-like" evidence="7">
    <location>
        <begin position="2"/>
        <end position="115"/>
    </location>
</feature>
<evidence type="ECO:0000256" key="5">
    <source>
        <dbReference type="ARBA" id="ARBA00022030"/>
    </source>
</evidence>
<name>A0A9W9I525_9EURO</name>
<evidence type="ECO:0000256" key="3">
    <source>
        <dbReference type="ARBA" id="ARBA00008507"/>
    </source>
</evidence>
<gene>
    <name evidence="9" type="ORF">N7492_007387</name>
</gene>
<dbReference type="InterPro" id="IPR029209">
    <property type="entry name" value="DML1/Misato_tubulin"/>
</dbReference>
<evidence type="ECO:0000256" key="6">
    <source>
        <dbReference type="ARBA" id="ARBA00023128"/>
    </source>
</evidence>
<keyword evidence="10" id="KW-1185">Reference proteome</keyword>
<dbReference type="EMBL" id="JAPQKO010000005">
    <property type="protein sequence ID" value="KAJ5161995.1"/>
    <property type="molecule type" value="Genomic_DNA"/>
</dbReference>
<dbReference type="InterPro" id="IPR019605">
    <property type="entry name" value="Misato_II_tubulin-like"/>
</dbReference>
<dbReference type="GO" id="GO:0005739">
    <property type="term" value="C:mitochondrion"/>
    <property type="evidence" value="ECO:0007669"/>
    <property type="project" value="UniProtKB-SubCell"/>
</dbReference>
<feature type="domain" description="DML1/Misato tubulin" evidence="8">
    <location>
        <begin position="119"/>
        <end position="303"/>
    </location>
</feature>
<dbReference type="CDD" id="cd06060">
    <property type="entry name" value="misato"/>
    <property type="match status" value="1"/>
</dbReference>
<comment type="subcellular location">
    <subcellularLocation>
        <location evidence="2">Mitochondrion</location>
    </subcellularLocation>
</comment>
<accession>A0A9W9I525</accession>
<organism evidence="9 10">
    <name type="scientific">Penicillium capsulatum</name>
    <dbReference type="NCBI Taxonomy" id="69766"/>
    <lineage>
        <taxon>Eukaryota</taxon>
        <taxon>Fungi</taxon>
        <taxon>Dikarya</taxon>
        <taxon>Ascomycota</taxon>
        <taxon>Pezizomycotina</taxon>
        <taxon>Eurotiomycetes</taxon>
        <taxon>Eurotiomycetidae</taxon>
        <taxon>Eurotiales</taxon>
        <taxon>Aspergillaceae</taxon>
        <taxon>Penicillium</taxon>
    </lineage>
</organism>
<reference evidence="9" key="1">
    <citation type="submission" date="2022-11" db="EMBL/GenBank/DDBJ databases">
        <authorList>
            <person name="Petersen C."/>
        </authorList>
    </citation>
    <scope>NUCLEOTIDE SEQUENCE</scope>
    <source>
        <strain evidence="9">IBT 21917</strain>
    </source>
</reference>
<dbReference type="SUPFAM" id="SSF52490">
    <property type="entry name" value="Tubulin nucleotide-binding domain-like"/>
    <property type="match status" value="1"/>
</dbReference>
<dbReference type="Gene3D" id="3.40.50.1440">
    <property type="entry name" value="Tubulin/FtsZ, GTPase domain"/>
    <property type="match status" value="1"/>
</dbReference>
<dbReference type="Pfam" id="PF14881">
    <property type="entry name" value="Tubulin_3"/>
    <property type="match status" value="1"/>
</dbReference>
<dbReference type="GO" id="GO:0007005">
    <property type="term" value="P:mitochondrion organization"/>
    <property type="evidence" value="ECO:0007669"/>
    <property type="project" value="InterPro"/>
</dbReference>